<feature type="region of interest" description="Disordered" evidence="1">
    <location>
        <begin position="40"/>
        <end position="69"/>
    </location>
</feature>
<evidence type="ECO:0000256" key="1">
    <source>
        <dbReference type="SAM" id="MobiDB-lite"/>
    </source>
</evidence>
<dbReference type="AlphaFoldDB" id="A0AAV6TFB8"/>
<comment type="caution">
    <text evidence="2">The sequence shown here is derived from an EMBL/GenBank/DDBJ whole genome shotgun (WGS) entry which is preliminary data.</text>
</comment>
<accession>A0AAV6TFB8</accession>
<feature type="compositionally biased region" description="Polar residues" evidence="1">
    <location>
        <begin position="14"/>
        <end position="24"/>
    </location>
</feature>
<gene>
    <name evidence="2" type="ORF">JTE90_020211</name>
</gene>
<proteinExistence type="predicted"/>
<keyword evidence="3" id="KW-1185">Reference proteome</keyword>
<name>A0AAV6TFB8_9ARAC</name>
<dbReference type="EMBL" id="JAFNEN010005342">
    <property type="protein sequence ID" value="KAG8170498.1"/>
    <property type="molecule type" value="Genomic_DNA"/>
</dbReference>
<dbReference type="Proteomes" id="UP000827092">
    <property type="component" value="Unassembled WGS sequence"/>
</dbReference>
<organism evidence="2 3">
    <name type="scientific">Oedothorax gibbosus</name>
    <dbReference type="NCBI Taxonomy" id="931172"/>
    <lineage>
        <taxon>Eukaryota</taxon>
        <taxon>Metazoa</taxon>
        <taxon>Ecdysozoa</taxon>
        <taxon>Arthropoda</taxon>
        <taxon>Chelicerata</taxon>
        <taxon>Arachnida</taxon>
        <taxon>Araneae</taxon>
        <taxon>Araneomorphae</taxon>
        <taxon>Entelegynae</taxon>
        <taxon>Araneoidea</taxon>
        <taxon>Linyphiidae</taxon>
        <taxon>Erigoninae</taxon>
        <taxon>Oedothorax</taxon>
    </lineage>
</organism>
<feature type="compositionally biased region" description="Basic and acidic residues" evidence="1">
    <location>
        <begin position="1"/>
        <end position="13"/>
    </location>
</feature>
<evidence type="ECO:0000313" key="3">
    <source>
        <dbReference type="Proteomes" id="UP000827092"/>
    </source>
</evidence>
<reference evidence="2 3" key="1">
    <citation type="journal article" date="2022" name="Nat. Ecol. Evol.">
        <title>A masculinizing supergene underlies an exaggerated male reproductive morph in a spider.</title>
        <authorList>
            <person name="Hendrickx F."/>
            <person name="De Corte Z."/>
            <person name="Sonet G."/>
            <person name="Van Belleghem S.M."/>
            <person name="Kostlbacher S."/>
            <person name="Vangestel C."/>
        </authorList>
    </citation>
    <scope>NUCLEOTIDE SEQUENCE [LARGE SCALE GENOMIC DNA]</scope>
    <source>
        <strain evidence="2">W744_W776</strain>
    </source>
</reference>
<protein>
    <submittedName>
        <fullName evidence="2">Uncharacterized protein</fullName>
    </submittedName>
</protein>
<feature type="region of interest" description="Disordered" evidence="1">
    <location>
        <begin position="1"/>
        <end position="24"/>
    </location>
</feature>
<sequence>MGQSVLRDRRNPFRSETSAETQTHARVCLAADRKEWVNIPQPGKRNRSFGTKCGNATELGDVDGGPGED</sequence>
<evidence type="ECO:0000313" key="2">
    <source>
        <dbReference type="EMBL" id="KAG8170498.1"/>
    </source>
</evidence>